<evidence type="ECO:0000256" key="2">
    <source>
        <dbReference type="ARBA" id="ARBA00022692"/>
    </source>
</evidence>
<dbReference type="InterPro" id="IPR005829">
    <property type="entry name" value="Sugar_transporter_CS"/>
</dbReference>
<dbReference type="PANTHER" id="PTHR23508">
    <property type="entry name" value="CARBOXYLIC ACID TRANSPORTER PROTEIN HOMOLOG"/>
    <property type="match status" value="1"/>
</dbReference>
<keyword evidence="4 5" id="KW-0472">Membrane</keyword>
<dbReference type="RefSeq" id="WP_338249390.1">
    <property type="nucleotide sequence ID" value="NZ_BSRI01000001.1"/>
</dbReference>
<dbReference type="EMBL" id="BSRI01000001">
    <property type="protein sequence ID" value="GLV55232.1"/>
    <property type="molecule type" value="Genomic_DNA"/>
</dbReference>
<evidence type="ECO:0000259" key="6">
    <source>
        <dbReference type="PROSITE" id="PS50850"/>
    </source>
</evidence>
<dbReference type="PROSITE" id="PS00217">
    <property type="entry name" value="SUGAR_TRANSPORT_2"/>
    <property type="match status" value="1"/>
</dbReference>
<comment type="caution">
    <text evidence="7">The sequence shown here is derived from an EMBL/GenBank/DDBJ whole genome shotgun (WGS) entry which is preliminary data.</text>
</comment>
<evidence type="ECO:0000256" key="4">
    <source>
        <dbReference type="ARBA" id="ARBA00023136"/>
    </source>
</evidence>
<feature type="transmembrane region" description="Helical" evidence="5">
    <location>
        <begin position="260"/>
        <end position="280"/>
    </location>
</feature>
<feature type="transmembrane region" description="Helical" evidence="5">
    <location>
        <begin position="381"/>
        <end position="401"/>
    </location>
</feature>
<keyword evidence="3 5" id="KW-1133">Transmembrane helix</keyword>
<feature type="domain" description="Major facilitator superfamily (MFS) profile" evidence="6">
    <location>
        <begin position="18"/>
        <end position="406"/>
    </location>
</feature>
<dbReference type="InterPro" id="IPR011701">
    <property type="entry name" value="MFS"/>
</dbReference>
<dbReference type="Pfam" id="PF07690">
    <property type="entry name" value="MFS_1"/>
    <property type="match status" value="1"/>
</dbReference>
<dbReference type="CDD" id="cd17316">
    <property type="entry name" value="MFS_SV2_like"/>
    <property type="match status" value="1"/>
</dbReference>
<evidence type="ECO:0000256" key="3">
    <source>
        <dbReference type="ARBA" id="ARBA00022989"/>
    </source>
</evidence>
<dbReference type="Proteomes" id="UP001344906">
    <property type="component" value="Unassembled WGS sequence"/>
</dbReference>
<evidence type="ECO:0000313" key="8">
    <source>
        <dbReference type="Proteomes" id="UP001344906"/>
    </source>
</evidence>
<protein>
    <submittedName>
        <fullName evidence="7">MFS transporter</fullName>
    </submittedName>
</protein>
<evidence type="ECO:0000256" key="5">
    <source>
        <dbReference type="SAM" id="Phobius"/>
    </source>
</evidence>
<evidence type="ECO:0000256" key="1">
    <source>
        <dbReference type="ARBA" id="ARBA00004651"/>
    </source>
</evidence>
<organism evidence="7 8">
    <name type="scientific">Dictyobacter halimunensis</name>
    <dbReference type="NCBI Taxonomy" id="3026934"/>
    <lineage>
        <taxon>Bacteria</taxon>
        <taxon>Bacillati</taxon>
        <taxon>Chloroflexota</taxon>
        <taxon>Ktedonobacteria</taxon>
        <taxon>Ktedonobacterales</taxon>
        <taxon>Dictyobacteraceae</taxon>
        <taxon>Dictyobacter</taxon>
    </lineage>
</organism>
<proteinExistence type="predicted"/>
<accession>A0ABQ6FNF0</accession>
<feature type="transmembrane region" description="Helical" evidence="5">
    <location>
        <begin position="170"/>
        <end position="191"/>
    </location>
</feature>
<feature type="transmembrane region" description="Helical" evidence="5">
    <location>
        <begin position="20"/>
        <end position="43"/>
    </location>
</feature>
<name>A0ABQ6FNF0_9CHLR</name>
<dbReference type="InterPro" id="IPR036259">
    <property type="entry name" value="MFS_trans_sf"/>
</dbReference>
<dbReference type="InterPro" id="IPR020846">
    <property type="entry name" value="MFS_dom"/>
</dbReference>
<keyword evidence="2 5" id="KW-0812">Transmembrane</keyword>
<keyword evidence="8" id="KW-1185">Reference proteome</keyword>
<sequence length="430" mass="46822">MQMAVGHIRALTRDQRNALVASFLGWTLDAFDYFILVFSIPYIARDFHVPIPAVTVAVLLTLAMRPVGAFLFGIMADAYGRRSALMIDIILFSLLELLSGFAPSLTILLVLRALFGIAMGGEWGVGASLAMETIPDESRGFFSGVLQSGYVFGNLLASAVFAIFFPLVGWRGMFIIGALPAVLVIFIRLGVKESPTWEREREVRQHRERRAERSIWTAIWRNFPLFIYLVVLMTAFNFMSHGTQDLYPTFLSVQHKLSPQTVGTIGIIYNVGAIIGCIIFGTYSQRIGRKRAIIIAEVIALLLIPLWAFAPSLFLLGLSAFLMQFVIQGAFGVIPAHLNELSPGSVRGTFPGLTYQLGNLFASANTTIQAGIAVANGGNYSLALALVTAIALVVTIVVTALGREARDMNFAGEPIEAVQAKTLITAEGKD</sequence>
<dbReference type="Gene3D" id="1.20.1250.20">
    <property type="entry name" value="MFS general substrate transporter like domains"/>
    <property type="match status" value="2"/>
</dbReference>
<dbReference type="SUPFAM" id="SSF103473">
    <property type="entry name" value="MFS general substrate transporter"/>
    <property type="match status" value="1"/>
</dbReference>
<feature type="transmembrane region" description="Helical" evidence="5">
    <location>
        <begin position="292"/>
        <end position="310"/>
    </location>
</feature>
<feature type="transmembrane region" description="Helical" evidence="5">
    <location>
        <begin position="49"/>
        <end position="72"/>
    </location>
</feature>
<evidence type="ECO:0000313" key="7">
    <source>
        <dbReference type="EMBL" id="GLV55232.1"/>
    </source>
</evidence>
<dbReference type="PANTHER" id="PTHR23508:SF10">
    <property type="entry name" value="CARBOXYLIC ACID TRANSPORTER PROTEIN HOMOLOG"/>
    <property type="match status" value="1"/>
</dbReference>
<comment type="subcellular location">
    <subcellularLocation>
        <location evidence="1">Cell membrane</location>
        <topology evidence="1">Multi-pass membrane protein</topology>
    </subcellularLocation>
</comment>
<dbReference type="PROSITE" id="PS50850">
    <property type="entry name" value="MFS"/>
    <property type="match status" value="1"/>
</dbReference>
<feature type="transmembrane region" description="Helical" evidence="5">
    <location>
        <begin position="219"/>
        <end position="240"/>
    </location>
</feature>
<gene>
    <name evidence="7" type="ORF">KDH_20790</name>
</gene>
<reference evidence="7 8" key="1">
    <citation type="submission" date="2023-02" db="EMBL/GenBank/DDBJ databases">
        <title>Dictyobacter halimunensis sp. nov., a new member of the class Ktedonobacteria from forest soil in a geothermal area.</title>
        <authorList>
            <person name="Rachmania M.K."/>
            <person name="Ningsih F."/>
            <person name="Sakai Y."/>
            <person name="Yabe S."/>
            <person name="Yokota A."/>
            <person name="Sjamsuridzal W."/>
        </authorList>
    </citation>
    <scope>NUCLEOTIDE SEQUENCE [LARGE SCALE GENOMIC DNA]</scope>
    <source>
        <strain evidence="7 8">S3.2.2.5</strain>
    </source>
</reference>
<feature type="transmembrane region" description="Helical" evidence="5">
    <location>
        <begin position="84"/>
        <end position="101"/>
    </location>
</feature>